<dbReference type="EMBL" id="OE007372">
    <property type="protein sequence ID" value="CAD7463148.1"/>
    <property type="molecule type" value="Genomic_DNA"/>
</dbReference>
<dbReference type="GO" id="GO:0006412">
    <property type="term" value="P:translation"/>
    <property type="evidence" value="ECO:0007669"/>
    <property type="project" value="InterPro"/>
</dbReference>
<evidence type="ECO:0000313" key="1">
    <source>
        <dbReference type="EMBL" id="CAD7463148.1"/>
    </source>
</evidence>
<dbReference type="AlphaFoldDB" id="A0A7R9IRN5"/>
<dbReference type="GO" id="GO:0003735">
    <property type="term" value="F:structural constituent of ribosome"/>
    <property type="evidence" value="ECO:0007669"/>
    <property type="project" value="InterPro"/>
</dbReference>
<sequence length="59" mass="6184">MSKRGRGGSAGAKFRISLGLPVGAVINCADNTGKCKEPLCDRCAGCEGSSKQTTCCWFR</sequence>
<gene>
    <name evidence="1" type="ORF">TTEB3V08_LOCUS11034</name>
</gene>
<reference evidence="1" key="1">
    <citation type="submission" date="2020-11" db="EMBL/GenBank/DDBJ databases">
        <authorList>
            <person name="Tran Van P."/>
        </authorList>
    </citation>
    <scope>NUCLEOTIDE SEQUENCE</scope>
</reference>
<dbReference type="InterPro" id="IPR036853">
    <property type="entry name" value="Ribosomal_uL14_sf"/>
</dbReference>
<dbReference type="Gene3D" id="2.40.150.20">
    <property type="entry name" value="Ribosomal protein L14"/>
    <property type="match status" value="1"/>
</dbReference>
<dbReference type="GO" id="GO:0005840">
    <property type="term" value="C:ribosome"/>
    <property type="evidence" value="ECO:0007669"/>
    <property type="project" value="InterPro"/>
</dbReference>
<evidence type="ECO:0008006" key="2">
    <source>
        <dbReference type="Google" id="ProtNLM"/>
    </source>
</evidence>
<organism evidence="1">
    <name type="scientific">Timema tahoe</name>
    <dbReference type="NCBI Taxonomy" id="61484"/>
    <lineage>
        <taxon>Eukaryota</taxon>
        <taxon>Metazoa</taxon>
        <taxon>Ecdysozoa</taxon>
        <taxon>Arthropoda</taxon>
        <taxon>Hexapoda</taxon>
        <taxon>Insecta</taxon>
        <taxon>Pterygota</taxon>
        <taxon>Neoptera</taxon>
        <taxon>Polyneoptera</taxon>
        <taxon>Phasmatodea</taxon>
        <taxon>Timematodea</taxon>
        <taxon>Timematoidea</taxon>
        <taxon>Timematidae</taxon>
        <taxon>Timema</taxon>
    </lineage>
</organism>
<accession>A0A7R9IRN5</accession>
<protein>
    <recommendedName>
        <fullName evidence="2">60S ribosomal protein L23</fullName>
    </recommendedName>
</protein>
<name>A0A7R9IRN5_9NEOP</name>
<proteinExistence type="predicted"/>